<keyword evidence="2" id="KW-1185">Reference proteome</keyword>
<evidence type="ECO:0000313" key="1">
    <source>
        <dbReference type="EMBL" id="GAA3037758.1"/>
    </source>
</evidence>
<comment type="caution">
    <text evidence="1">The sequence shown here is derived from an EMBL/GenBank/DDBJ whole genome shotgun (WGS) entry which is preliminary data.</text>
</comment>
<protein>
    <recommendedName>
        <fullName evidence="3">TIGR03086 family protein</fullName>
    </recommendedName>
</protein>
<sequence length="117" mass="12025">MSPAAVAESAALAATAWADPAAYEGVTEFGTGEMPASFAAAITLQELALHGWDLARATGRPFIVSEETARVTLGVVEQIAEQARATGGYGAPVPTAADAPAFHRALATSGREPEWND</sequence>
<dbReference type="NCBIfam" id="TIGR03086">
    <property type="entry name" value="TIGR03086 family metal-binding protein"/>
    <property type="match status" value="1"/>
</dbReference>
<reference evidence="2" key="1">
    <citation type="journal article" date="2019" name="Int. J. Syst. Evol. Microbiol.">
        <title>The Global Catalogue of Microorganisms (GCM) 10K type strain sequencing project: providing services to taxonomists for standard genome sequencing and annotation.</title>
        <authorList>
            <consortium name="The Broad Institute Genomics Platform"/>
            <consortium name="The Broad Institute Genome Sequencing Center for Infectious Disease"/>
            <person name="Wu L."/>
            <person name="Ma J."/>
        </authorList>
    </citation>
    <scope>NUCLEOTIDE SEQUENCE [LARGE SCALE GENOMIC DNA]</scope>
    <source>
        <strain evidence="2">JCM 9091</strain>
    </source>
</reference>
<dbReference type="InterPro" id="IPR034660">
    <property type="entry name" value="DinB/YfiT-like"/>
</dbReference>
<organism evidence="1 2">
    <name type="scientific">Streptomyces glomeratus</name>
    <dbReference type="NCBI Taxonomy" id="284452"/>
    <lineage>
        <taxon>Bacteria</taxon>
        <taxon>Bacillati</taxon>
        <taxon>Actinomycetota</taxon>
        <taxon>Actinomycetes</taxon>
        <taxon>Kitasatosporales</taxon>
        <taxon>Streptomycetaceae</taxon>
        <taxon>Streptomyces</taxon>
    </lineage>
</organism>
<evidence type="ECO:0000313" key="2">
    <source>
        <dbReference type="Proteomes" id="UP001501532"/>
    </source>
</evidence>
<dbReference type="SUPFAM" id="SSF109854">
    <property type="entry name" value="DinB/YfiT-like putative metalloenzymes"/>
    <property type="match status" value="1"/>
</dbReference>
<name>A0ABP6LEC8_9ACTN</name>
<dbReference type="InterPro" id="IPR017520">
    <property type="entry name" value="CHP03086"/>
</dbReference>
<dbReference type="Proteomes" id="UP001501532">
    <property type="component" value="Unassembled WGS sequence"/>
</dbReference>
<proteinExistence type="predicted"/>
<accession>A0ABP6LEC8</accession>
<dbReference type="EMBL" id="BAAAUF010000016">
    <property type="protein sequence ID" value="GAA3037758.1"/>
    <property type="molecule type" value="Genomic_DNA"/>
</dbReference>
<evidence type="ECO:0008006" key="3">
    <source>
        <dbReference type="Google" id="ProtNLM"/>
    </source>
</evidence>
<gene>
    <name evidence="1" type="ORF">GCM10010448_20180</name>
</gene>